<dbReference type="InterPro" id="IPR020556">
    <property type="entry name" value="Amidase_CS"/>
</dbReference>
<dbReference type="InterPro" id="IPR000120">
    <property type="entry name" value="Amidase"/>
</dbReference>
<accession>A0AAE3D0R1</accession>
<evidence type="ECO:0000313" key="6">
    <source>
        <dbReference type="Proteomes" id="UP001196509"/>
    </source>
</evidence>
<evidence type="ECO:0000256" key="1">
    <source>
        <dbReference type="ARBA" id="ARBA00003871"/>
    </source>
</evidence>
<comment type="function">
    <text evidence="1">Hydrolyzes indole-3-acetamide (IAM) into indole-3-acetic acid (IAA).</text>
</comment>
<evidence type="ECO:0000256" key="3">
    <source>
        <dbReference type="ARBA" id="ARBA00021874"/>
    </source>
</evidence>
<comment type="caution">
    <text evidence="5">The sequence shown here is derived from an EMBL/GenBank/DDBJ whole genome shotgun (WGS) entry which is preliminary data.</text>
</comment>
<dbReference type="PANTHER" id="PTHR11895">
    <property type="entry name" value="TRANSAMIDASE"/>
    <property type="match status" value="1"/>
</dbReference>
<dbReference type="Gene3D" id="3.90.1300.10">
    <property type="entry name" value="Amidase signature (AS) domain"/>
    <property type="match status" value="1"/>
</dbReference>
<dbReference type="SUPFAM" id="SSF75304">
    <property type="entry name" value="Amidase signature (AS) enzymes"/>
    <property type="match status" value="1"/>
</dbReference>
<sequence>MIAEYRSLDALAIAELVRSGEVSASEVLETAIALIEACNPDLNAVVETLYDQAREAAAGALPDGPFTGAPYVLKELVVSLPGARTSFGSKLFANNRPQIESEIVTRYRKAGLVFAGKTNTSEFGLQPVTEPHLFGPTLNPWNRDRSPGGSSGGSAALVATGALPMGHATDGGGSIRIPASCCGLFGMKPTRARITAGPEGGEGLAGFANQHAVTWSVRDSAALLDATQGPLPGDPYFACPPTLSYLEQARRDPGQLRIAYSTQAPNRTAIDADCVRATEEAARLCESLGHIVEEAEPEFDVKDVADGFGTVFQANTAANVARATGGGLPEDGMVEPMTRAIAERGMAMSAPLYIQSLQALHRETRRIAQFFTRYDVWLTPTLATPPPPIGKYRTDSDNVDEWLAELMGFIPFTYLFNVTGQPAMSVPLGQSTDGMPIGCHFAGRYGEEGLLYALAGQIERAQPWFGKRPEAYPL</sequence>
<dbReference type="PROSITE" id="PS00571">
    <property type="entry name" value="AMIDASES"/>
    <property type="match status" value="1"/>
</dbReference>
<protein>
    <recommendedName>
        <fullName evidence="3">Indoleacetamide hydrolase</fullName>
    </recommendedName>
</protein>
<dbReference type="EMBL" id="JAICBX010000002">
    <property type="protein sequence ID" value="MBW8637252.1"/>
    <property type="molecule type" value="Genomic_DNA"/>
</dbReference>
<evidence type="ECO:0000256" key="2">
    <source>
        <dbReference type="ARBA" id="ARBA00009199"/>
    </source>
</evidence>
<dbReference type="GO" id="GO:0003824">
    <property type="term" value="F:catalytic activity"/>
    <property type="evidence" value="ECO:0007669"/>
    <property type="project" value="InterPro"/>
</dbReference>
<dbReference type="PANTHER" id="PTHR11895:SF7">
    <property type="entry name" value="GLUTAMYL-TRNA(GLN) AMIDOTRANSFERASE SUBUNIT A, MITOCHONDRIAL"/>
    <property type="match status" value="1"/>
</dbReference>
<organism evidence="5 6">
    <name type="scientific">Flavimaribacter sediminis</name>
    <dbReference type="NCBI Taxonomy" id="2865987"/>
    <lineage>
        <taxon>Bacteria</taxon>
        <taxon>Pseudomonadati</taxon>
        <taxon>Pseudomonadota</taxon>
        <taxon>Alphaproteobacteria</taxon>
        <taxon>Hyphomicrobiales</taxon>
        <taxon>Rhizobiaceae</taxon>
        <taxon>Flavimaribacter</taxon>
    </lineage>
</organism>
<feature type="domain" description="Amidase" evidence="4">
    <location>
        <begin position="26"/>
        <end position="451"/>
    </location>
</feature>
<dbReference type="Proteomes" id="UP001196509">
    <property type="component" value="Unassembled WGS sequence"/>
</dbReference>
<dbReference type="Pfam" id="PF01425">
    <property type="entry name" value="Amidase"/>
    <property type="match status" value="1"/>
</dbReference>
<proteinExistence type="inferred from homology"/>
<dbReference type="InterPro" id="IPR036928">
    <property type="entry name" value="AS_sf"/>
</dbReference>
<name>A0AAE3D0R1_9HYPH</name>
<evidence type="ECO:0000313" key="5">
    <source>
        <dbReference type="EMBL" id="MBW8637252.1"/>
    </source>
</evidence>
<reference evidence="5" key="1">
    <citation type="submission" date="2021-08" db="EMBL/GenBank/DDBJ databases">
        <title>Hoeflea bacterium WL0058 sp. nov., isolated from the sediment.</title>
        <authorList>
            <person name="Wang L."/>
            <person name="Zhang D."/>
        </authorList>
    </citation>
    <scope>NUCLEOTIDE SEQUENCE</scope>
    <source>
        <strain evidence="5">WL0058</strain>
    </source>
</reference>
<evidence type="ECO:0000259" key="4">
    <source>
        <dbReference type="Pfam" id="PF01425"/>
    </source>
</evidence>
<dbReference type="AlphaFoldDB" id="A0AAE3D0R1"/>
<dbReference type="InterPro" id="IPR023631">
    <property type="entry name" value="Amidase_dom"/>
</dbReference>
<gene>
    <name evidence="5" type="ORF">K1W69_08635</name>
</gene>
<dbReference type="RefSeq" id="WP_220227974.1">
    <property type="nucleotide sequence ID" value="NZ_JAICBX010000002.1"/>
</dbReference>
<comment type="similarity">
    <text evidence="2">Belongs to the amidase family.</text>
</comment>
<keyword evidence="6" id="KW-1185">Reference proteome</keyword>